<dbReference type="PANTHER" id="PTHR43038">
    <property type="entry name" value="ATP-BINDING CASSETTE, SUB-FAMILY H, MEMBER 1"/>
    <property type="match status" value="1"/>
</dbReference>
<dbReference type="GO" id="GO:0005524">
    <property type="term" value="F:ATP binding"/>
    <property type="evidence" value="ECO:0007669"/>
    <property type="project" value="UniProtKB-KW"/>
</dbReference>
<keyword evidence="2 4" id="KW-0067">ATP-binding</keyword>
<keyword evidence="1" id="KW-0547">Nucleotide-binding</keyword>
<evidence type="ECO:0000313" key="5">
    <source>
        <dbReference type="Proteomes" id="UP001500506"/>
    </source>
</evidence>
<dbReference type="InterPro" id="IPR003593">
    <property type="entry name" value="AAA+_ATPase"/>
</dbReference>
<name>A0ABN2KS77_9MICO</name>
<dbReference type="InterPro" id="IPR027417">
    <property type="entry name" value="P-loop_NTPase"/>
</dbReference>
<dbReference type="CDD" id="cd03230">
    <property type="entry name" value="ABC_DR_subfamily_A"/>
    <property type="match status" value="1"/>
</dbReference>
<sequence>MNSSDAASGGAAIIVEDLHVRRAKIPVLEGLNLAVPKGRIVGLLGPSGSGKTTLMRSIVGVQVVQSGRIEVLGLPAGSRELRRRVAYVTQQASVYDDLTVRQNLGYFRRVLGAGASDIDRVIDRTDLGSVANRLAGSLSGGQRGRVSLAAALLGTPEVLVLDEPTVGLDPVLRVELWGLFRTLADDGATLLVSSHVMDEAKRCDRLLLMRDGELLADDSVRGVLEITGTDDVETAFLRLIERGAPDLRPLDESARVAQAVDSTDLDSGSEATR</sequence>
<proteinExistence type="predicted"/>
<dbReference type="PANTHER" id="PTHR43038:SF3">
    <property type="entry name" value="ABC TRANSPORTER G FAMILY MEMBER 20 ISOFORM X1"/>
    <property type="match status" value="1"/>
</dbReference>
<evidence type="ECO:0000256" key="1">
    <source>
        <dbReference type="ARBA" id="ARBA00022741"/>
    </source>
</evidence>
<dbReference type="EMBL" id="BAAANH010000005">
    <property type="protein sequence ID" value="GAA1763787.1"/>
    <property type="molecule type" value="Genomic_DNA"/>
</dbReference>
<organism evidence="4 5">
    <name type="scientific">Agromyces humatus</name>
    <dbReference type="NCBI Taxonomy" id="279573"/>
    <lineage>
        <taxon>Bacteria</taxon>
        <taxon>Bacillati</taxon>
        <taxon>Actinomycetota</taxon>
        <taxon>Actinomycetes</taxon>
        <taxon>Micrococcales</taxon>
        <taxon>Microbacteriaceae</taxon>
        <taxon>Agromyces</taxon>
    </lineage>
</organism>
<accession>A0ABN2KS77</accession>
<comment type="caution">
    <text evidence="4">The sequence shown here is derived from an EMBL/GenBank/DDBJ whole genome shotgun (WGS) entry which is preliminary data.</text>
</comment>
<feature type="domain" description="ABC transporter" evidence="3">
    <location>
        <begin position="13"/>
        <end position="236"/>
    </location>
</feature>
<protein>
    <submittedName>
        <fullName evidence="4">ABC transporter ATP-binding protein</fullName>
    </submittedName>
</protein>
<gene>
    <name evidence="4" type="ORF">GCM10009747_24290</name>
</gene>
<dbReference type="SMART" id="SM00382">
    <property type="entry name" value="AAA"/>
    <property type="match status" value="1"/>
</dbReference>
<dbReference type="InterPro" id="IPR003439">
    <property type="entry name" value="ABC_transporter-like_ATP-bd"/>
</dbReference>
<keyword evidence="5" id="KW-1185">Reference proteome</keyword>
<dbReference type="Proteomes" id="UP001500506">
    <property type="component" value="Unassembled WGS sequence"/>
</dbReference>
<dbReference type="SUPFAM" id="SSF52540">
    <property type="entry name" value="P-loop containing nucleoside triphosphate hydrolases"/>
    <property type="match status" value="1"/>
</dbReference>
<reference evidence="5" key="1">
    <citation type="journal article" date="2019" name="Int. J. Syst. Evol. Microbiol.">
        <title>The Global Catalogue of Microorganisms (GCM) 10K type strain sequencing project: providing services to taxonomists for standard genome sequencing and annotation.</title>
        <authorList>
            <consortium name="The Broad Institute Genomics Platform"/>
            <consortium name="The Broad Institute Genome Sequencing Center for Infectious Disease"/>
            <person name="Wu L."/>
            <person name="Ma J."/>
        </authorList>
    </citation>
    <scope>NUCLEOTIDE SEQUENCE [LARGE SCALE GENOMIC DNA]</scope>
    <source>
        <strain evidence="5">JCM 14319</strain>
    </source>
</reference>
<dbReference type="Pfam" id="PF00005">
    <property type="entry name" value="ABC_tran"/>
    <property type="match status" value="1"/>
</dbReference>
<dbReference type="PROSITE" id="PS50893">
    <property type="entry name" value="ABC_TRANSPORTER_2"/>
    <property type="match status" value="1"/>
</dbReference>
<dbReference type="Gene3D" id="3.40.50.300">
    <property type="entry name" value="P-loop containing nucleotide triphosphate hydrolases"/>
    <property type="match status" value="1"/>
</dbReference>
<evidence type="ECO:0000256" key="2">
    <source>
        <dbReference type="ARBA" id="ARBA00022840"/>
    </source>
</evidence>
<evidence type="ECO:0000313" key="4">
    <source>
        <dbReference type="EMBL" id="GAA1763787.1"/>
    </source>
</evidence>
<evidence type="ECO:0000259" key="3">
    <source>
        <dbReference type="PROSITE" id="PS50893"/>
    </source>
</evidence>